<evidence type="ECO:0000313" key="1">
    <source>
        <dbReference type="EMBL" id="RDX96087.1"/>
    </source>
</evidence>
<sequence>MCGIDFMGPFPISDGNSYILLVVDYVSRWVEAKATKTNDAQTNGQVEVFNREIKKLLHKMANPNRNVELRDEANNRIFKVNRHQIKPFHEGLTPMVGKILFHKTPQELGQRSVHHFSLAIHLRVASGEESSLVPSLPHRVLQKGLRNLESLSETMTLGRPCSLTGSLKNKLAI</sequence>
<gene>
    <name evidence="1" type="ORF">CR513_21291</name>
</gene>
<dbReference type="OrthoDB" id="1934939at2759"/>
<accession>A0A371GZV3</accession>
<reference evidence="1" key="1">
    <citation type="submission" date="2018-05" db="EMBL/GenBank/DDBJ databases">
        <title>Draft genome of Mucuna pruriens seed.</title>
        <authorList>
            <person name="Nnadi N.E."/>
            <person name="Vos R."/>
            <person name="Hasami M.H."/>
            <person name="Devisetty U.K."/>
            <person name="Aguiy J.C."/>
        </authorList>
    </citation>
    <scope>NUCLEOTIDE SEQUENCE [LARGE SCALE GENOMIC DNA]</scope>
    <source>
        <strain evidence="1">JCA_2017</strain>
    </source>
</reference>
<protein>
    <recommendedName>
        <fullName evidence="3">Integrase catalytic domain-containing protein</fullName>
    </recommendedName>
</protein>
<dbReference type="InterPro" id="IPR036397">
    <property type="entry name" value="RNaseH_sf"/>
</dbReference>
<dbReference type="InterPro" id="IPR012337">
    <property type="entry name" value="RNaseH-like_sf"/>
</dbReference>
<dbReference type="Gene3D" id="3.30.420.10">
    <property type="entry name" value="Ribonuclease H-like superfamily/Ribonuclease H"/>
    <property type="match status" value="1"/>
</dbReference>
<keyword evidence="2" id="KW-1185">Reference proteome</keyword>
<evidence type="ECO:0008006" key="3">
    <source>
        <dbReference type="Google" id="ProtNLM"/>
    </source>
</evidence>
<name>A0A371GZV3_MUCPR</name>
<dbReference type="AlphaFoldDB" id="A0A371GZV3"/>
<evidence type="ECO:0000313" key="2">
    <source>
        <dbReference type="Proteomes" id="UP000257109"/>
    </source>
</evidence>
<comment type="caution">
    <text evidence="1">The sequence shown here is derived from an EMBL/GenBank/DDBJ whole genome shotgun (WGS) entry which is preliminary data.</text>
</comment>
<dbReference type="GO" id="GO:0003676">
    <property type="term" value="F:nucleic acid binding"/>
    <property type="evidence" value="ECO:0007669"/>
    <property type="project" value="InterPro"/>
</dbReference>
<dbReference type="Proteomes" id="UP000257109">
    <property type="component" value="Unassembled WGS sequence"/>
</dbReference>
<organism evidence="1 2">
    <name type="scientific">Mucuna pruriens</name>
    <name type="common">Velvet bean</name>
    <name type="synonym">Dolichos pruriens</name>
    <dbReference type="NCBI Taxonomy" id="157652"/>
    <lineage>
        <taxon>Eukaryota</taxon>
        <taxon>Viridiplantae</taxon>
        <taxon>Streptophyta</taxon>
        <taxon>Embryophyta</taxon>
        <taxon>Tracheophyta</taxon>
        <taxon>Spermatophyta</taxon>
        <taxon>Magnoliopsida</taxon>
        <taxon>eudicotyledons</taxon>
        <taxon>Gunneridae</taxon>
        <taxon>Pentapetalae</taxon>
        <taxon>rosids</taxon>
        <taxon>fabids</taxon>
        <taxon>Fabales</taxon>
        <taxon>Fabaceae</taxon>
        <taxon>Papilionoideae</taxon>
        <taxon>50 kb inversion clade</taxon>
        <taxon>NPAAA clade</taxon>
        <taxon>indigoferoid/millettioid clade</taxon>
        <taxon>Phaseoleae</taxon>
        <taxon>Mucuna</taxon>
    </lineage>
</organism>
<proteinExistence type="predicted"/>
<feature type="non-terminal residue" evidence="1">
    <location>
        <position position="1"/>
    </location>
</feature>
<dbReference type="EMBL" id="QJKJ01003974">
    <property type="protein sequence ID" value="RDX96087.1"/>
    <property type="molecule type" value="Genomic_DNA"/>
</dbReference>
<dbReference type="PANTHER" id="PTHR47266">
    <property type="entry name" value="ENDONUCLEASE-RELATED"/>
    <property type="match status" value="1"/>
</dbReference>
<dbReference type="SUPFAM" id="SSF53098">
    <property type="entry name" value="Ribonuclease H-like"/>
    <property type="match status" value="1"/>
</dbReference>
<dbReference type="InterPro" id="IPR052160">
    <property type="entry name" value="Gypsy_RT_Integrase-like"/>
</dbReference>